<name>A0A0M8JPZ1_9CHLR</name>
<sequence length="71" mass="8069">MRTVRFQVADMHCAACVMRLEGLEDELEGVERVEASYHRQQMEVTFDEARLPLEAITAAAAKMGYPIQLIE</sequence>
<feature type="domain" description="HMA" evidence="1">
    <location>
        <begin position="2"/>
        <end position="68"/>
    </location>
</feature>
<evidence type="ECO:0000259" key="1">
    <source>
        <dbReference type="PROSITE" id="PS50846"/>
    </source>
</evidence>
<dbReference type="OrthoDB" id="2721717at2"/>
<accession>A0A0M8JPZ1</accession>
<organism evidence="2">
    <name type="scientific">Levilinea saccharolytica</name>
    <dbReference type="NCBI Taxonomy" id="229921"/>
    <lineage>
        <taxon>Bacteria</taxon>
        <taxon>Bacillati</taxon>
        <taxon>Chloroflexota</taxon>
        <taxon>Anaerolineae</taxon>
        <taxon>Anaerolineales</taxon>
        <taxon>Anaerolineaceae</taxon>
        <taxon>Levilinea</taxon>
    </lineage>
</organism>
<dbReference type="AlphaFoldDB" id="A0A0M8JPZ1"/>
<dbReference type="EMBL" id="DF967975">
    <property type="protein sequence ID" value="GAP19417.1"/>
    <property type="molecule type" value="Genomic_DNA"/>
</dbReference>
<gene>
    <name evidence="2" type="ORF">LSAC_03319</name>
</gene>
<dbReference type="Pfam" id="PF00403">
    <property type="entry name" value="HMA"/>
    <property type="match status" value="1"/>
</dbReference>
<dbReference type="RefSeq" id="WP_062419698.1">
    <property type="nucleotide sequence ID" value="NZ_BBXZ01000176.1"/>
</dbReference>
<dbReference type="InterPro" id="IPR036163">
    <property type="entry name" value="HMA_dom_sf"/>
</dbReference>
<dbReference type="InterPro" id="IPR006121">
    <property type="entry name" value="HMA_dom"/>
</dbReference>
<dbReference type="PROSITE" id="PS50846">
    <property type="entry name" value="HMA_2"/>
    <property type="match status" value="1"/>
</dbReference>
<proteinExistence type="predicted"/>
<dbReference type="InterPro" id="IPR001802">
    <property type="entry name" value="MerP/CopZ"/>
</dbReference>
<dbReference type="PRINTS" id="PR00946">
    <property type="entry name" value="HGSCAVENGER"/>
</dbReference>
<dbReference type="SUPFAM" id="SSF55008">
    <property type="entry name" value="HMA, heavy metal-associated domain"/>
    <property type="match status" value="1"/>
</dbReference>
<dbReference type="CDD" id="cd00371">
    <property type="entry name" value="HMA"/>
    <property type="match status" value="1"/>
</dbReference>
<dbReference type="GO" id="GO:0046872">
    <property type="term" value="F:metal ion binding"/>
    <property type="evidence" value="ECO:0007669"/>
    <property type="project" value="InterPro"/>
</dbReference>
<evidence type="ECO:0000313" key="2">
    <source>
        <dbReference type="EMBL" id="GAP19417.1"/>
    </source>
</evidence>
<dbReference type="Gene3D" id="3.30.70.100">
    <property type="match status" value="1"/>
</dbReference>
<protein>
    <submittedName>
        <fullName evidence="2">Copper chaperone</fullName>
    </submittedName>
</protein>
<reference evidence="2" key="1">
    <citation type="journal article" date="2015" name="Genome Announc.">
        <title>Draft Genome Sequences of Anaerolinea thermolimosa IMO-1, Bellilinea caldifistulae GOMI-1, Leptolinea tardivitalis YMTK-2, Levilinea saccharolytica KIBI-1, Longilinea arvoryzae KOME-1, Previously Described as Members of the Class Anaerolineae (Chloroflexi).</title>
        <authorList>
            <person name="Matsuura N."/>
            <person name="Tourlousse M.D."/>
            <person name="Ohashi A."/>
            <person name="Hugenholtz P."/>
            <person name="Sekiguchi Y."/>
        </authorList>
    </citation>
    <scope>NUCLEOTIDE SEQUENCE</scope>
    <source>
        <strain evidence="2">KIBI-1</strain>
    </source>
</reference>